<evidence type="ECO:0000313" key="11">
    <source>
        <dbReference type="Proteomes" id="UP000241890"/>
    </source>
</evidence>
<dbReference type="PROSITE" id="PS51257">
    <property type="entry name" value="PROKAR_LIPOPROTEIN"/>
    <property type="match status" value="1"/>
</dbReference>
<keyword evidence="2" id="KW-0645">Protease</keyword>
<feature type="signal peptide" evidence="9">
    <location>
        <begin position="1"/>
        <end position="26"/>
    </location>
</feature>
<dbReference type="GO" id="GO:0006508">
    <property type="term" value="P:proteolysis"/>
    <property type="evidence" value="ECO:0007669"/>
    <property type="project" value="UniProtKB-KW"/>
</dbReference>
<dbReference type="EMBL" id="BEYU01000073">
    <property type="protein sequence ID" value="GBG30202.1"/>
    <property type="molecule type" value="Genomic_DNA"/>
</dbReference>
<evidence type="ECO:0000256" key="3">
    <source>
        <dbReference type="ARBA" id="ARBA00022723"/>
    </source>
</evidence>
<organism evidence="10 11">
    <name type="scientific">Hondaea fermentalgiana</name>
    <dbReference type="NCBI Taxonomy" id="2315210"/>
    <lineage>
        <taxon>Eukaryota</taxon>
        <taxon>Sar</taxon>
        <taxon>Stramenopiles</taxon>
        <taxon>Bigyra</taxon>
        <taxon>Labyrinthulomycetes</taxon>
        <taxon>Thraustochytrida</taxon>
        <taxon>Thraustochytriidae</taxon>
        <taxon>Hondaea</taxon>
    </lineage>
</organism>
<dbReference type="Gene3D" id="3.40.390.10">
    <property type="entry name" value="Collagenase (Catalytic Domain)"/>
    <property type="match status" value="1"/>
</dbReference>
<evidence type="ECO:0000256" key="5">
    <source>
        <dbReference type="ARBA" id="ARBA00022833"/>
    </source>
</evidence>
<evidence type="ECO:0000313" key="10">
    <source>
        <dbReference type="EMBL" id="GBG30202.1"/>
    </source>
</evidence>
<evidence type="ECO:0000256" key="9">
    <source>
        <dbReference type="SAM" id="SignalP"/>
    </source>
</evidence>
<feature type="binding site" evidence="7">
    <location>
        <position position="214"/>
    </location>
    <ligand>
        <name>Zn(2+)</name>
        <dbReference type="ChEBI" id="CHEBI:29105"/>
        <note>catalytic</note>
    </ligand>
</feature>
<keyword evidence="3 7" id="KW-0479">Metal-binding</keyword>
<evidence type="ECO:0000256" key="7">
    <source>
        <dbReference type="PIRSR" id="PIRSR601577-2"/>
    </source>
</evidence>
<evidence type="ECO:0000256" key="6">
    <source>
        <dbReference type="ARBA" id="ARBA00023049"/>
    </source>
</evidence>
<keyword evidence="4" id="KW-0378">Hydrolase</keyword>
<proteinExistence type="inferred from homology"/>
<name>A0A2R5GH34_9STRA</name>
<dbReference type="GO" id="GO:0007155">
    <property type="term" value="P:cell adhesion"/>
    <property type="evidence" value="ECO:0007669"/>
    <property type="project" value="InterPro"/>
</dbReference>
<evidence type="ECO:0000256" key="8">
    <source>
        <dbReference type="SAM" id="Phobius"/>
    </source>
</evidence>
<evidence type="ECO:0000256" key="1">
    <source>
        <dbReference type="ARBA" id="ARBA00005860"/>
    </source>
</evidence>
<keyword evidence="8" id="KW-0812">Transmembrane</keyword>
<keyword evidence="8" id="KW-0472">Membrane</keyword>
<dbReference type="SUPFAM" id="SSF55486">
    <property type="entry name" value="Metalloproteases ('zincins'), catalytic domain"/>
    <property type="match status" value="1"/>
</dbReference>
<evidence type="ECO:0000256" key="4">
    <source>
        <dbReference type="ARBA" id="ARBA00022801"/>
    </source>
</evidence>
<dbReference type="InterPro" id="IPR024079">
    <property type="entry name" value="MetalloPept_cat_dom_sf"/>
</dbReference>
<feature type="transmembrane region" description="Helical" evidence="8">
    <location>
        <begin position="330"/>
        <end position="353"/>
    </location>
</feature>
<comment type="caution">
    <text evidence="10">The sequence shown here is derived from an EMBL/GenBank/DDBJ whole genome shotgun (WGS) entry which is preliminary data.</text>
</comment>
<keyword evidence="8" id="KW-1133">Transmembrane helix</keyword>
<comment type="cofactor">
    <cofactor evidence="7">
        <name>Zn(2+)</name>
        <dbReference type="ChEBI" id="CHEBI:29105"/>
    </cofactor>
    <text evidence="7">Binds 1 zinc ion per subunit.</text>
</comment>
<dbReference type="Gene3D" id="3.90.132.10">
    <property type="entry name" value="Leishmanolysin , domain 2"/>
    <property type="match status" value="1"/>
</dbReference>
<sequence length="401" mass="42136">MQVRRVCSVLVAVLACLLCCAPAASGAYITLKIVENESSQKAAVTKAFKKAAKTWSKIIKTKLPTITNSKAMSVSNSCGVDYTFAKGSKIKNLIIFVSITSIDGVGSVLGSAGPCMFSKTDGYWFPRLGIMNLDSADMDRMVTKGTLQEVITHEMGHVLGFGTLWSSEDLTSGSSSIVYNGENGVDGYALVGGPSSATSVPVQSTGGSGTKGAHWSESTFSNELMTGTLNSGKSNPLSKMTVSSLKDLGYKVKVSKAQSYSVPSSSKSAAVSLSTSSENSTIDEDDDDVVNFEGDHIMINRSEPVAVFTDLNGTVEYIAMDDDKVSSWEIAVTTIAAFLFVLLTVTSACCCWYRNRARKAMRAAAAAEAATNSSAPVDAKIDETATNPAAPVTTASVIEAV</sequence>
<gene>
    <name evidence="10" type="ORF">FCC1311_064222</name>
</gene>
<dbReference type="Proteomes" id="UP000241890">
    <property type="component" value="Unassembled WGS sequence"/>
</dbReference>
<dbReference type="GO" id="GO:0005737">
    <property type="term" value="C:cytoplasm"/>
    <property type="evidence" value="ECO:0007669"/>
    <property type="project" value="TreeGrafter"/>
</dbReference>
<keyword evidence="5 7" id="KW-0862">Zinc</keyword>
<protein>
    <submittedName>
        <fullName evidence="10">Leishmanolysin-like</fullName>
    </submittedName>
</protein>
<comment type="similarity">
    <text evidence="1">Belongs to the peptidase M8 family.</text>
</comment>
<keyword evidence="11" id="KW-1185">Reference proteome</keyword>
<dbReference type="InParanoid" id="A0A2R5GH34"/>
<dbReference type="InterPro" id="IPR001577">
    <property type="entry name" value="Peptidase_M8"/>
</dbReference>
<dbReference type="GO" id="GO:0004222">
    <property type="term" value="F:metalloendopeptidase activity"/>
    <property type="evidence" value="ECO:0007669"/>
    <property type="project" value="InterPro"/>
</dbReference>
<dbReference type="PANTHER" id="PTHR10942">
    <property type="entry name" value="LEISHMANOLYSIN-LIKE PEPTIDASE"/>
    <property type="match status" value="1"/>
</dbReference>
<keyword evidence="6 7" id="KW-0482">Metalloprotease</keyword>
<dbReference type="OrthoDB" id="48352at2759"/>
<dbReference type="PANTHER" id="PTHR10942:SF0">
    <property type="entry name" value="LEISHMANOLYSIN-LIKE PEPTIDASE"/>
    <property type="match status" value="1"/>
</dbReference>
<dbReference type="GO" id="GO:0016020">
    <property type="term" value="C:membrane"/>
    <property type="evidence" value="ECO:0007669"/>
    <property type="project" value="InterPro"/>
</dbReference>
<accession>A0A2R5GH34</accession>
<feature type="chain" id="PRO_5015331281" evidence="9">
    <location>
        <begin position="27"/>
        <end position="401"/>
    </location>
</feature>
<dbReference type="Pfam" id="PF01457">
    <property type="entry name" value="Peptidase_M8"/>
    <property type="match status" value="1"/>
</dbReference>
<evidence type="ECO:0000256" key="2">
    <source>
        <dbReference type="ARBA" id="ARBA00022670"/>
    </source>
</evidence>
<keyword evidence="9" id="KW-0732">Signal</keyword>
<reference evidence="10 11" key="1">
    <citation type="submission" date="2017-12" db="EMBL/GenBank/DDBJ databases">
        <title>Sequencing, de novo assembly and annotation of complete genome of a new Thraustochytrid species, strain FCC1311.</title>
        <authorList>
            <person name="Sedici K."/>
            <person name="Godart F."/>
            <person name="Aiese Cigliano R."/>
            <person name="Sanseverino W."/>
            <person name="Barakat M."/>
            <person name="Ortet P."/>
            <person name="Marechal E."/>
            <person name="Cagnac O."/>
            <person name="Amato A."/>
        </authorList>
    </citation>
    <scope>NUCLEOTIDE SEQUENCE [LARGE SCALE GENOMIC DNA]</scope>
</reference>
<dbReference type="AlphaFoldDB" id="A0A2R5GH34"/>
<dbReference type="GO" id="GO:0046872">
    <property type="term" value="F:metal ion binding"/>
    <property type="evidence" value="ECO:0007669"/>
    <property type="project" value="UniProtKB-KW"/>
</dbReference>